<dbReference type="Proteomes" id="UP000179001">
    <property type="component" value="Unassembled WGS sequence"/>
</dbReference>
<gene>
    <name evidence="1" type="ORF">A2478_03775</name>
</gene>
<organism evidence="1 2">
    <name type="scientific">Candidatus Falkowbacteria bacterium RIFOXYC2_FULL_36_12</name>
    <dbReference type="NCBI Taxonomy" id="1798002"/>
    <lineage>
        <taxon>Bacteria</taxon>
        <taxon>Candidatus Falkowiibacteriota</taxon>
    </lineage>
</organism>
<name>A0A1F5T0H1_9BACT</name>
<sequence length="124" mass="13460">MKKFILLAVVVLIIVLVAIFFLPKLSTHDQSITANSVIEGVFNEGKGGGGYVKGVFIPDMTDEQISKFEGKEVRASGKLVTVPSNCPNDNSGIIYQCVEGDRQELQDIDYIILLDELLGANASQ</sequence>
<proteinExistence type="predicted"/>
<protein>
    <submittedName>
        <fullName evidence="1">Uncharacterized protein</fullName>
    </submittedName>
</protein>
<dbReference type="AlphaFoldDB" id="A0A1F5T0H1"/>
<accession>A0A1F5T0H1</accession>
<dbReference type="EMBL" id="MFGJ01000006">
    <property type="protein sequence ID" value="OGF32412.1"/>
    <property type="molecule type" value="Genomic_DNA"/>
</dbReference>
<evidence type="ECO:0000313" key="1">
    <source>
        <dbReference type="EMBL" id="OGF32412.1"/>
    </source>
</evidence>
<evidence type="ECO:0000313" key="2">
    <source>
        <dbReference type="Proteomes" id="UP000179001"/>
    </source>
</evidence>
<comment type="caution">
    <text evidence="1">The sequence shown here is derived from an EMBL/GenBank/DDBJ whole genome shotgun (WGS) entry which is preliminary data.</text>
</comment>
<reference evidence="1 2" key="1">
    <citation type="journal article" date="2016" name="Nat. Commun.">
        <title>Thousands of microbial genomes shed light on interconnected biogeochemical processes in an aquifer system.</title>
        <authorList>
            <person name="Anantharaman K."/>
            <person name="Brown C.T."/>
            <person name="Hug L.A."/>
            <person name="Sharon I."/>
            <person name="Castelle C.J."/>
            <person name="Probst A.J."/>
            <person name="Thomas B.C."/>
            <person name="Singh A."/>
            <person name="Wilkins M.J."/>
            <person name="Karaoz U."/>
            <person name="Brodie E.L."/>
            <person name="Williams K.H."/>
            <person name="Hubbard S.S."/>
            <person name="Banfield J.F."/>
        </authorList>
    </citation>
    <scope>NUCLEOTIDE SEQUENCE [LARGE SCALE GENOMIC DNA]</scope>
</reference>